<dbReference type="InterPro" id="IPR023170">
    <property type="entry name" value="HhH_base_excis_C"/>
</dbReference>
<evidence type="ECO:0000256" key="7">
    <source>
        <dbReference type="ARBA" id="ARBA00023239"/>
    </source>
</evidence>
<dbReference type="GO" id="GO:0034039">
    <property type="term" value="F:8-oxo-7,8-dihydroguanine DNA N-glycosylase activity"/>
    <property type="evidence" value="ECO:0007669"/>
    <property type="project" value="TreeGrafter"/>
</dbReference>
<dbReference type="SUPFAM" id="SSF55945">
    <property type="entry name" value="TATA-box binding protein-like"/>
    <property type="match status" value="1"/>
</dbReference>
<dbReference type="Gene3D" id="3.30.310.40">
    <property type="match status" value="1"/>
</dbReference>
<dbReference type="InterPro" id="IPR012904">
    <property type="entry name" value="OGG_N"/>
</dbReference>
<gene>
    <name evidence="13" type="ORF">BDK51DRAFT_16972</name>
</gene>
<comment type="catalytic activity">
    <reaction evidence="11">
        <text>2'-deoxyribonucleotide-(2'-deoxyribose 5'-phosphate)-2'-deoxyribonucleotide-DNA = a 3'-end 2'-deoxyribonucleotide-(2,3-dehydro-2,3-deoxyribose 5'-phosphate)-DNA + a 5'-end 5'-phospho-2'-deoxyribonucleoside-DNA + H(+)</text>
        <dbReference type="Rhea" id="RHEA:66592"/>
        <dbReference type="Rhea" id="RHEA-COMP:13180"/>
        <dbReference type="Rhea" id="RHEA-COMP:16897"/>
        <dbReference type="Rhea" id="RHEA-COMP:17067"/>
        <dbReference type="ChEBI" id="CHEBI:15378"/>
        <dbReference type="ChEBI" id="CHEBI:136412"/>
        <dbReference type="ChEBI" id="CHEBI:157695"/>
        <dbReference type="ChEBI" id="CHEBI:167181"/>
        <dbReference type="EC" id="4.2.99.18"/>
    </reaction>
</comment>
<name>A0A4V1IQW4_9FUNG</name>
<sequence>MSRKHRLTPGPWSSLATPPAELRLDTTLACGQSFRWKLTGESQWTCALEGRLISLKQTADDVLFRTYAVTEVKAAGAVDDVRSQLRDYFQLDVDLASLYVKWNEDKNFREKSKRFTGIRMLRQDPVENAFSFICTSNNNIARITLMIDKLCERFGQPVGIPPSALTGDYIFYSFPTVTTLARTEVEEELRALGFGYRAKYCAGAARYILKNHSEDWLKSLRELPYEEAKTELLKLDGVGPKVADCILLMSLDKPGAIPVDTHVWQIAKRDYQLQALTSKTLTPKNYEAIGELFRSNFGDYAGWAHSV</sequence>
<dbReference type="EC" id="4.2.99.18" evidence="3"/>
<dbReference type="GO" id="GO:0006285">
    <property type="term" value="P:base-excision repair, AP site formation"/>
    <property type="evidence" value="ECO:0007669"/>
    <property type="project" value="TreeGrafter"/>
</dbReference>
<keyword evidence="14" id="KW-1185">Reference proteome</keyword>
<dbReference type="GO" id="GO:0003684">
    <property type="term" value="F:damaged DNA binding"/>
    <property type="evidence" value="ECO:0007669"/>
    <property type="project" value="InterPro"/>
</dbReference>
<evidence type="ECO:0000259" key="12">
    <source>
        <dbReference type="SMART" id="SM00478"/>
    </source>
</evidence>
<feature type="domain" description="HhH-GPD" evidence="12">
    <location>
        <begin position="134"/>
        <end position="306"/>
    </location>
</feature>
<keyword evidence="4" id="KW-0227">DNA damage</keyword>
<evidence type="ECO:0000256" key="1">
    <source>
        <dbReference type="ARBA" id="ARBA00004123"/>
    </source>
</evidence>
<evidence type="ECO:0000256" key="3">
    <source>
        <dbReference type="ARBA" id="ARBA00012720"/>
    </source>
</evidence>
<comment type="similarity">
    <text evidence="2">Belongs to the type-1 OGG1 family.</text>
</comment>
<organism evidence="13 14">
    <name type="scientific">Blyttiomyces helicus</name>
    <dbReference type="NCBI Taxonomy" id="388810"/>
    <lineage>
        <taxon>Eukaryota</taxon>
        <taxon>Fungi</taxon>
        <taxon>Fungi incertae sedis</taxon>
        <taxon>Chytridiomycota</taxon>
        <taxon>Chytridiomycota incertae sedis</taxon>
        <taxon>Chytridiomycetes</taxon>
        <taxon>Chytridiomycetes incertae sedis</taxon>
        <taxon>Blyttiomyces</taxon>
    </lineage>
</organism>
<keyword evidence="10" id="KW-0326">Glycosidase</keyword>
<dbReference type="CDD" id="cd00056">
    <property type="entry name" value="ENDO3c"/>
    <property type="match status" value="1"/>
</dbReference>
<dbReference type="Proteomes" id="UP000269721">
    <property type="component" value="Unassembled WGS sequence"/>
</dbReference>
<dbReference type="FunFam" id="1.10.1670.10:FF:000005">
    <property type="entry name" value="N-glycosylase/DNA lyase OGG1"/>
    <property type="match status" value="1"/>
</dbReference>
<evidence type="ECO:0000313" key="13">
    <source>
        <dbReference type="EMBL" id="RKO87967.1"/>
    </source>
</evidence>
<proteinExistence type="inferred from homology"/>
<evidence type="ECO:0000313" key="14">
    <source>
        <dbReference type="Proteomes" id="UP000269721"/>
    </source>
</evidence>
<keyword evidence="6" id="KW-0234">DNA repair</keyword>
<dbReference type="InterPro" id="IPR052054">
    <property type="entry name" value="Oxidative_DNA_repair_enzyme"/>
</dbReference>
<evidence type="ECO:0000256" key="4">
    <source>
        <dbReference type="ARBA" id="ARBA00022763"/>
    </source>
</evidence>
<dbReference type="GO" id="GO:0006289">
    <property type="term" value="P:nucleotide-excision repair"/>
    <property type="evidence" value="ECO:0007669"/>
    <property type="project" value="InterPro"/>
</dbReference>
<evidence type="ECO:0000256" key="8">
    <source>
        <dbReference type="ARBA" id="ARBA00023242"/>
    </source>
</evidence>
<evidence type="ECO:0000256" key="9">
    <source>
        <dbReference type="ARBA" id="ARBA00023268"/>
    </source>
</evidence>
<dbReference type="Gene3D" id="1.10.1670.10">
    <property type="entry name" value="Helix-hairpin-Helix base-excision DNA repair enzymes (C-terminal)"/>
    <property type="match status" value="1"/>
</dbReference>
<dbReference type="InterPro" id="IPR011257">
    <property type="entry name" value="DNA_glycosylase"/>
</dbReference>
<dbReference type="InterPro" id="IPR003265">
    <property type="entry name" value="HhH-GPD_domain"/>
</dbReference>
<feature type="non-terminal residue" evidence="13">
    <location>
        <position position="307"/>
    </location>
</feature>
<evidence type="ECO:0000256" key="5">
    <source>
        <dbReference type="ARBA" id="ARBA00022801"/>
    </source>
</evidence>
<dbReference type="Pfam" id="PF07934">
    <property type="entry name" value="OGG_N"/>
    <property type="match status" value="1"/>
</dbReference>
<accession>A0A4V1IQW4</accession>
<dbReference type="Gene3D" id="1.10.340.30">
    <property type="entry name" value="Hypothetical protein, domain 2"/>
    <property type="match status" value="1"/>
</dbReference>
<dbReference type="EMBL" id="KZ997034">
    <property type="protein sequence ID" value="RKO87967.1"/>
    <property type="molecule type" value="Genomic_DNA"/>
</dbReference>
<dbReference type="AlphaFoldDB" id="A0A4V1IQW4"/>
<dbReference type="PANTHER" id="PTHR10242">
    <property type="entry name" value="8-OXOGUANINE DNA GLYCOSYLASE"/>
    <property type="match status" value="1"/>
</dbReference>
<dbReference type="PANTHER" id="PTHR10242:SF2">
    <property type="entry name" value="N-GLYCOSYLASE_DNA LYASE"/>
    <property type="match status" value="1"/>
</dbReference>
<keyword evidence="5" id="KW-0378">Hydrolase</keyword>
<evidence type="ECO:0000256" key="6">
    <source>
        <dbReference type="ARBA" id="ARBA00023204"/>
    </source>
</evidence>
<dbReference type="GO" id="GO:0140078">
    <property type="term" value="F:class I DNA-(apurinic or apyrimidinic site) endonuclease activity"/>
    <property type="evidence" value="ECO:0007669"/>
    <property type="project" value="UniProtKB-EC"/>
</dbReference>
<keyword evidence="7" id="KW-0456">Lyase</keyword>
<keyword evidence="8" id="KW-0539">Nucleus</keyword>
<reference evidence="14" key="1">
    <citation type="journal article" date="2018" name="Nat. Microbiol.">
        <title>Leveraging single-cell genomics to expand the fungal tree of life.</title>
        <authorList>
            <person name="Ahrendt S.R."/>
            <person name="Quandt C.A."/>
            <person name="Ciobanu D."/>
            <person name="Clum A."/>
            <person name="Salamov A."/>
            <person name="Andreopoulos B."/>
            <person name="Cheng J.F."/>
            <person name="Woyke T."/>
            <person name="Pelin A."/>
            <person name="Henrissat B."/>
            <person name="Reynolds N.K."/>
            <person name="Benny G.L."/>
            <person name="Smith M.E."/>
            <person name="James T.Y."/>
            <person name="Grigoriev I.V."/>
        </authorList>
    </citation>
    <scope>NUCLEOTIDE SEQUENCE [LARGE SCALE GENOMIC DNA]</scope>
</reference>
<evidence type="ECO:0000256" key="10">
    <source>
        <dbReference type="ARBA" id="ARBA00023295"/>
    </source>
</evidence>
<protein>
    <recommendedName>
        <fullName evidence="3">DNA-(apurinic or apyrimidinic site) lyase</fullName>
        <ecNumber evidence="3">4.2.99.18</ecNumber>
    </recommendedName>
</protein>
<evidence type="ECO:0000256" key="2">
    <source>
        <dbReference type="ARBA" id="ARBA00010679"/>
    </source>
</evidence>
<dbReference type="SUPFAM" id="SSF48150">
    <property type="entry name" value="DNA-glycosylase"/>
    <property type="match status" value="1"/>
</dbReference>
<evidence type="ECO:0000256" key="11">
    <source>
        <dbReference type="ARBA" id="ARBA00044632"/>
    </source>
</evidence>
<dbReference type="OrthoDB" id="238681at2759"/>
<keyword evidence="9" id="KW-0511">Multifunctional enzyme</keyword>
<dbReference type="Pfam" id="PF00730">
    <property type="entry name" value="HhH-GPD"/>
    <property type="match status" value="1"/>
</dbReference>
<comment type="subcellular location">
    <subcellularLocation>
        <location evidence="1">Nucleus</location>
    </subcellularLocation>
</comment>
<dbReference type="SMART" id="SM00478">
    <property type="entry name" value="ENDO3c"/>
    <property type="match status" value="1"/>
</dbReference>
<dbReference type="GO" id="GO:0005634">
    <property type="term" value="C:nucleus"/>
    <property type="evidence" value="ECO:0007669"/>
    <property type="project" value="UniProtKB-SubCell"/>
</dbReference>